<proteinExistence type="predicted"/>
<comment type="caution">
    <text evidence="2">The sequence shown here is derived from an EMBL/GenBank/DDBJ whole genome shotgun (WGS) entry which is preliminary data.</text>
</comment>
<gene>
    <name evidence="2" type="ORF">S03H2_65010</name>
</gene>
<organism evidence="2">
    <name type="scientific">marine sediment metagenome</name>
    <dbReference type="NCBI Taxonomy" id="412755"/>
    <lineage>
        <taxon>unclassified sequences</taxon>
        <taxon>metagenomes</taxon>
        <taxon>ecological metagenomes</taxon>
    </lineage>
</organism>
<feature type="non-terminal residue" evidence="2">
    <location>
        <position position="210"/>
    </location>
</feature>
<dbReference type="NCBIfam" id="NF033547">
    <property type="entry name" value="transpos_IS1595"/>
    <property type="match status" value="1"/>
</dbReference>
<dbReference type="InterPro" id="IPR024445">
    <property type="entry name" value="Tnp_ISXO2-like"/>
</dbReference>
<accession>X1KMH5</accession>
<feature type="domain" description="ISXO2-like transposase" evidence="1">
    <location>
        <begin position="109"/>
        <end position="210"/>
    </location>
</feature>
<dbReference type="EMBL" id="BARU01042290">
    <property type="protein sequence ID" value="GAH83253.1"/>
    <property type="molecule type" value="Genomic_DNA"/>
</dbReference>
<dbReference type="InterPro" id="IPR053164">
    <property type="entry name" value="IS1016-like_transposase"/>
</dbReference>
<dbReference type="InterPro" id="IPR024442">
    <property type="entry name" value="Transposase_Zn_ribbon"/>
</dbReference>
<reference evidence="2" key="1">
    <citation type="journal article" date="2014" name="Front. Microbiol.">
        <title>High frequency of phylogenetically diverse reductive dehalogenase-homologous genes in deep subseafloor sedimentary metagenomes.</title>
        <authorList>
            <person name="Kawai M."/>
            <person name="Futagami T."/>
            <person name="Toyoda A."/>
            <person name="Takaki Y."/>
            <person name="Nishi S."/>
            <person name="Hori S."/>
            <person name="Arai W."/>
            <person name="Tsubouchi T."/>
            <person name="Morono Y."/>
            <person name="Uchiyama I."/>
            <person name="Ito T."/>
            <person name="Fujiyama A."/>
            <person name="Inagaki F."/>
            <person name="Takami H."/>
        </authorList>
    </citation>
    <scope>NUCLEOTIDE SEQUENCE</scope>
    <source>
        <strain evidence="2">Expedition CK06-06</strain>
    </source>
</reference>
<feature type="non-terminal residue" evidence="2">
    <location>
        <position position="1"/>
    </location>
</feature>
<dbReference type="AlphaFoldDB" id="X1KMH5"/>
<dbReference type="Pfam" id="PF12762">
    <property type="entry name" value="DDE_Tnp_IS1595"/>
    <property type="match status" value="1"/>
</dbReference>
<name>X1KMH5_9ZZZZ</name>
<protein>
    <recommendedName>
        <fullName evidence="1">ISXO2-like transposase domain-containing protein</fullName>
    </recommendedName>
</protein>
<dbReference type="SMART" id="SM01126">
    <property type="entry name" value="DDE_Tnp_IS1595"/>
    <property type="match status" value="1"/>
</dbReference>
<dbReference type="Pfam" id="PF12760">
    <property type="entry name" value="Zn_ribbon_IS1595"/>
    <property type="match status" value="1"/>
</dbReference>
<evidence type="ECO:0000259" key="1">
    <source>
        <dbReference type="SMART" id="SM01126"/>
    </source>
</evidence>
<dbReference type="PANTHER" id="PTHR47163:SF2">
    <property type="entry name" value="SI:DKEY-17M8.2"/>
    <property type="match status" value="1"/>
</dbReference>
<sequence length="210" mass="24033">LDGIPVCPHCGSKNEHYELKPRTSTSKLRNGVWKCKDCRKQFSVTVGTVFERSHIPLNKWLLAVQLLCSSKKGIPAKQIERMLGVTYTTAFFMMHRIRYAMEQKVQNKKLKGIIEADETYIGGKGKGKRGRGSQKKTPVFSLVERNGKVRSFPVERVTAKNLKEIIRRHVDKTSTIITDEFKSYCGLDKEYLIHYVVNHSEKEYVNGIAN</sequence>
<dbReference type="PANTHER" id="PTHR47163">
    <property type="entry name" value="DDE_TNP_IS1595 DOMAIN-CONTAINING PROTEIN"/>
    <property type="match status" value="1"/>
</dbReference>
<evidence type="ECO:0000313" key="2">
    <source>
        <dbReference type="EMBL" id="GAH83253.1"/>
    </source>
</evidence>